<name>X0YJM7_9ZZZZ</name>
<proteinExistence type="predicted"/>
<dbReference type="Pfam" id="PF13440">
    <property type="entry name" value="Polysacc_synt_3"/>
    <property type="match status" value="1"/>
</dbReference>
<feature type="transmembrane region" description="Helical" evidence="1">
    <location>
        <begin position="20"/>
        <end position="41"/>
    </location>
</feature>
<dbReference type="AlphaFoldDB" id="X0YJM7"/>
<dbReference type="EMBL" id="BART01000777">
    <property type="protein sequence ID" value="GAG56200.1"/>
    <property type="molecule type" value="Genomic_DNA"/>
</dbReference>
<evidence type="ECO:0000256" key="1">
    <source>
        <dbReference type="SAM" id="Phobius"/>
    </source>
</evidence>
<feature type="non-terminal residue" evidence="2">
    <location>
        <position position="90"/>
    </location>
</feature>
<keyword evidence="1" id="KW-0812">Transmembrane</keyword>
<comment type="caution">
    <text evidence="2">The sequence shown here is derived from an EMBL/GenBank/DDBJ whole genome shotgun (WGS) entry which is preliminary data.</text>
</comment>
<protein>
    <recommendedName>
        <fullName evidence="3">Polysaccharide biosynthesis protein C-terminal domain-containing protein</fullName>
    </recommendedName>
</protein>
<feature type="transmembrane region" description="Helical" evidence="1">
    <location>
        <begin position="61"/>
        <end position="83"/>
    </location>
</feature>
<reference evidence="2" key="1">
    <citation type="journal article" date="2014" name="Front. Microbiol.">
        <title>High frequency of phylogenetically diverse reductive dehalogenase-homologous genes in deep subseafloor sedimentary metagenomes.</title>
        <authorList>
            <person name="Kawai M."/>
            <person name="Futagami T."/>
            <person name="Toyoda A."/>
            <person name="Takaki Y."/>
            <person name="Nishi S."/>
            <person name="Hori S."/>
            <person name="Arai W."/>
            <person name="Tsubouchi T."/>
            <person name="Morono Y."/>
            <person name="Uchiyama I."/>
            <person name="Ito T."/>
            <person name="Fujiyama A."/>
            <person name="Inagaki F."/>
            <person name="Takami H."/>
        </authorList>
    </citation>
    <scope>NUCLEOTIDE SEQUENCE</scope>
    <source>
        <strain evidence="2">Expedition CK06-06</strain>
    </source>
</reference>
<evidence type="ECO:0008006" key="3">
    <source>
        <dbReference type="Google" id="ProtNLM"/>
    </source>
</evidence>
<sequence length="90" mass="10289">MPLVVNFIIIISLTVILRNVWALAWASVFNSIIYCTFSYIIHPYRPHFEFKINKAKVLFDFGKWLLGSSLISLTTAYGINIFIGKFLGMA</sequence>
<gene>
    <name evidence="2" type="ORF">S01H4_03238</name>
</gene>
<accession>X0YJM7</accession>
<keyword evidence="1" id="KW-0472">Membrane</keyword>
<keyword evidence="1" id="KW-1133">Transmembrane helix</keyword>
<evidence type="ECO:0000313" key="2">
    <source>
        <dbReference type="EMBL" id="GAG56200.1"/>
    </source>
</evidence>
<organism evidence="2">
    <name type="scientific">marine sediment metagenome</name>
    <dbReference type="NCBI Taxonomy" id="412755"/>
    <lineage>
        <taxon>unclassified sequences</taxon>
        <taxon>metagenomes</taxon>
        <taxon>ecological metagenomes</taxon>
    </lineage>
</organism>